<dbReference type="Proteomes" id="UP001219525">
    <property type="component" value="Unassembled WGS sequence"/>
</dbReference>
<feature type="compositionally biased region" description="Acidic residues" evidence="1">
    <location>
        <begin position="60"/>
        <end position="72"/>
    </location>
</feature>
<gene>
    <name evidence="2" type="ORF">GGX14DRAFT_556042</name>
</gene>
<organism evidence="2 3">
    <name type="scientific">Mycena pura</name>
    <dbReference type="NCBI Taxonomy" id="153505"/>
    <lineage>
        <taxon>Eukaryota</taxon>
        <taxon>Fungi</taxon>
        <taxon>Dikarya</taxon>
        <taxon>Basidiomycota</taxon>
        <taxon>Agaricomycotina</taxon>
        <taxon>Agaricomycetes</taxon>
        <taxon>Agaricomycetidae</taxon>
        <taxon>Agaricales</taxon>
        <taxon>Marasmiineae</taxon>
        <taxon>Mycenaceae</taxon>
        <taxon>Mycena</taxon>
    </lineage>
</organism>
<comment type="caution">
    <text evidence="2">The sequence shown here is derived from an EMBL/GenBank/DDBJ whole genome shotgun (WGS) entry which is preliminary data.</text>
</comment>
<feature type="region of interest" description="Disordered" evidence="1">
    <location>
        <begin position="23"/>
        <end position="89"/>
    </location>
</feature>
<keyword evidence="3" id="KW-1185">Reference proteome</keyword>
<protein>
    <submittedName>
        <fullName evidence="2">Uncharacterized protein</fullName>
    </submittedName>
</protein>
<reference evidence="2" key="1">
    <citation type="submission" date="2023-03" db="EMBL/GenBank/DDBJ databases">
        <title>Massive genome expansion in bonnet fungi (Mycena s.s.) driven by repeated elements and novel gene families across ecological guilds.</title>
        <authorList>
            <consortium name="Lawrence Berkeley National Laboratory"/>
            <person name="Harder C.B."/>
            <person name="Miyauchi S."/>
            <person name="Viragh M."/>
            <person name="Kuo A."/>
            <person name="Thoen E."/>
            <person name="Andreopoulos B."/>
            <person name="Lu D."/>
            <person name="Skrede I."/>
            <person name="Drula E."/>
            <person name="Henrissat B."/>
            <person name="Morin E."/>
            <person name="Kohler A."/>
            <person name="Barry K."/>
            <person name="LaButti K."/>
            <person name="Morin E."/>
            <person name="Salamov A."/>
            <person name="Lipzen A."/>
            <person name="Mereny Z."/>
            <person name="Hegedus B."/>
            <person name="Baldrian P."/>
            <person name="Stursova M."/>
            <person name="Weitz H."/>
            <person name="Taylor A."/>
            <person name="Grigoriev I.V."/>
            <person name="Nagy L.G."/>
            <person name="Martin F."/>
            <person name="Kauserud H."/>
        </authorList>
    </citation>
    <scope>NUCLEOTIDE SEQUENCE</scope>
    <source>
        <strain evidence="2">9144</strain>
    </source>
</reference>
<proteinExistence type="predicted"/>
<sequence>MPSGDKSAAIAAGKPKVIGAVPEGFKKCTGTRFPHHIRPQKKSEERPKKKQKVAGHDADSDVDSDASDEELETSYTTRSPRSRRRHCGSPSVCAPFRYASALGSRRGGLCARCVARKCGRGCGCGATRAGKTAMCAAGVAAGTQAGARMGGGTYGCAAASGAQLRRPGVDVYAYADESAADGRYAPVPIWMDLPRCHAVHATRARCIPEPYTSACNILLSYAAIGPRVNVPPGKTALGSGSVLLLVLVLAHVRERRTWRQAPEPPRSVWCCSACARVGDVENTDPRPVVSCGTSSCVEELVMRLCESEQRVALKRAVTAPSHF</sequence>
<accession>A0AAD7E4X7</accession>
<evidence type="ECO:0000256" key="1">
    <source>
        <dbReference type="SAM" id="MobiDB-lite"/>
    </source>
</evidence>
<name>A0AAD7E4X7_9AGAR</name>
<dbReference type="EMBL" id="JARJCW010000003">
    <property type="protein sequence ID" value="KAJ7227492.1"/>
    <property type="molecule type" value="Genomic_DNA"/>
</dbReference>
<evidence type="ECO:0000313" key="2">
    <source>
        <dbReference type="EMBL" id="KAJ7227492.1"/>
    </source>
</evidence>
<evidence type="ECO:0000313" key="3">
    <source>
        <dbReference type="Proteomes" id="UP001219525"/>
    </source>
</evidence>
<dbReference type="AlphaFoldDB" id="A0AAD7E4X7"/>